<dbReference type="InterPro" id="IPR011006">
    <property type="entry name" value="CheY-like_superfamily"/>
</dbReference>
<dbReference type="SUPFAM" id="SSF52172">
    <property type="entry name" value="CheY-like"/>
    <property type="match status" value="1"/>
</dbReference>
<dbReference type="EMBL" id="DRMN01000161">
    <property type="protein sequence ID" value="HFB54755.1"/>
    <property type="molecule type" value="Genomic_DNA"/>
</dbReference>
<dbReference type="InterPro" id="IPR001789">
    <property type="entry name" value="Sig_transdc_resp-reg_receiver"/>
</dbReference>
<accession>A0A7C3GD00</accession>
<proteinExistence type="predicted"/>
<comment type="caution">
    <text evidence="1">Lacks conserved residue(s) required for the propagation of feature annotation.</text>
</comment>
<reference evidence="3" key="1">
    <citation type="journal article" date="2020" name="mSystems">
        <title>Genome- and Community-Level Interaction Insights into Carbon Utilization and Element Cycling Functions of Hydrothermarchaeota in Hydrothermal Sediment.</title>
        <authorList>
            <person name="Zhou Z."/>
            <person name="Liu Y."/>
            <person name="Xu W."/>
            <person name="Pan J."/>
            <person name="Luo Z.H."/>
            <person name="Li M."/>
        </authorList>
    </citation>
    <scope>NUCLEOTIDE SEQUENCE [LARGE SCALE GENOMIC DNA]</scope>
    <source>
        <strain evidence="3">HyVt-489</strain>
    </source>
</reference>
<gene>
    <name evidence="3" type="ORF">ENJ46_02435</name>
</gene>
<dbReference type="AlphaFoldDB" id="A0A7C3GD00"/>
<evidence type="ECO:0000313" key="4">
    <source>
        <dbReference type="Proteomes" id="UP000886042"/>
    </source>
</evidence>
<name>A0A7C3GD00_9PROT</name>
<feature type="domain" description="Response regulatory" evidence="2">
    <location>
        <begin position="12"/>
        <end position="56"/>
    </location>
</feature>
<evidence type="ECO:0000313" key="3">
    <source>
        <dbReference type="EMBL" id="HFB54755.1"/>
    </source>
</evidence>
<evidence type="ECO:0000259" key="2">
    <source>
        <dbReference type="PROSITE" id="PS50110"/>
    </source>
</evidence>
<organism evidence="3 4">
    <name type="scientific">Hellea balneolensis</name>
    <dbReference type="NCBI Taxonomy" id="287478"/>
    <lineage>
        <taxon>Bacteria</taxon>
        <taxon>Pseudomonadati</taxon>
        <taxon>Pseudomonadota</taxon>
        <taxon>Alphaproteobacteria</taxon>
        <taxon>Maricaulales</taxon>
        <taxon>Robiginitomaculaceae</taxon>
        <taxon>Hellea</taxon>
    </lineage>
</organism>
<evidence type="ECO:0000256" key="1">
    <source>
        <dbReference type="PROSITE-ProRule" id="PRU00169"/>
    </source>
</evidence>
<protein>
    <submittedName>
        <fullName evidence="3">Two-component system response regulator</fullName>
    </submittedName>
</protein>
<dbReference type="PROSITE" id="PS50110">
    <property type="entry name" value="RESPONSE_REGULATORY"/>
    <property type="match status" value="1"/>
</dbReference>
<comment type="caution">
    <text evidence="3">The sequence shown here is derived from an EMBL/GenBank/DDBJ whole genome shotgun (WGS) entry which is preliminary data.</text>
</comment>
<dbReference type="GO" id="GO:0000160">
    <property type="term" value="P:phosphorelay signal transduction system"/>
    <property type="evidence" value="ECO:0007669"/>
    <property type="project" value="InterPro"/>
</dbReference>
<feature type="non-terminal residue" evidence="3">
    <location>
        <position position="56"/>
    </location>
</feature>
<sequence>MTQKYDIPDDNSLLILDDDGPFRIRLGRALTARGFDVVLAESIAQASHMVKTNPPA</sequence>
<dbReference type="Proteomes" id="UP000886042">
    <property type="component" value="Unassembled WGS sequence"/>
</dbReference>